<name>A0A4P6UUF3_9BACL</name>
<keyword evidence="1" id="KW-0812">Transmembrane</keyword>
<keyword evidence="3" id="KW-1185">Reference proteome</keyword>
<evidence type="ECO:0000313" key="2">
    <source>
        <dbReference type="EMBL" id="QBK25726.1"/>
    </source>
</evidence>
<feature type="transmembrane region" description="Helical" evidence="1">
    <location>
        <begin position="12"/>
        <end position="36"/>
    </location>
</feature>
<keyword evidence="1" id="KW-0472">Membrane</keyword>
<sequence>MLKKYINNSQGYTLFLTFAIIILFSVIAFSLVTLSMNGTVRNTTREENVQSLNLAEKGLDYIVNDINTSLADFTKSGKSKDDFIDELEKYDKNHPKYRCTFDSNGNLISGLVVTTSKASDQSIACIKEVHPVYDEDGELNVLKRKLEIVSIGNVNGKRKQLTTFVEIGADKVPEQLKYALTSQGNIHLNGAVQITGDLRFNGSLTTYEKAHIINDNHHYWVESLKPSMKSTSKHSSPKIVVGNNSKFYQVVDKLTNKERYDRIHLLNNSVLRNIEKDKISDLFDTSVFDTAPSVITTDSEIKPVDIESKKSAYKYERNSPNTTDLQSIPDSYNISSGTYKGKRYLVYTKTYLGWCGLVPCTKTRYYVPNNTETFVLLYGNFEFDRLATNANLSIKGGDRTSTKVKINDTLYVNGDLTITGKVELQGSIFVNGKLIIENSDLSANALIYVNGQSGVDIQYSKINSLTYKNDNGENSNGTLVIFSKGKVELANNSLWSEHDKPSEIYGYLYSDQELEIYGVGSNMKIHGGIYGNRITLHAIRGKSSKSSFSNSKKYGDDYYLISEKQDDYDTYNSYQSPNDSRCSYPNKNNQQKCYKYHSRLQVHYNEDVVATYLQLNRTEELIYNVDIPRYIDKQM</sequence>
<dbReference type="AlphaFoldDB" id="A0A4P6UUF3"/>
<dbReference type="Proteomes" id="UP000291151">
    <property type="component" value="Chromosome"/>
</dbReference>
<protein>
    <submittedName>
        <fullName evidence="2">Uncharacterized protein</fullName>
    </submittedName>
</protein>
<evidence type="ECO:0000256" key="1">
    <source>
        <dbReference type="SAM" id="Phobius"/>
    </source>
</evidence>
<gene>
    <name evidence="2" type="ORF">DKZ56_07530</name>
</gene>
<proteinExistence type="predicted"/>
<dbReference type="EMBL" id="CP036528">
    <property type="protein sequence ID" value="QBK25726.1"/>
    <property type="molecule type" value="Genomic_DNA"/>
</dbReference>
<evidence type="ECO:0000313" key="3">
    <source>
        <dbReference type="Proteomes" id="UP000291151"/>
    </source>
</evidence>
<reference evidence="2 3" key="1">
    <citation type="submission" date="2019-02" db="EMBL/GenBank/DDBJ databases">
        <title>Ureibacillus thermophilus.</title>
        <authorList>
            <person name="Sunny J.S."/>
            <person name="Natarajan A."/>
            <person name="Saleena L.M."/>
        </authorList>
    </citation>
    <scope>NUCLEOTIDE SEQUENCE [LARGE SCALE GENOMIC DNA]</scope>
    <source>
        <strain evidence="2 3">LM102</strain>
    </source>
</reference>
<keyword evidence="1" id="KW-1133">Transmembrane helix</keyword>
<dbReference type="RefSeq" id="WP_208649421.1">
    <property type="nucleotide sequence ID" value="NZ_CP036528.1"/>
</dbReference>
<dbReference type="KEGG" id="uth:DKZ56_07530"/>
<accession>A0A4P6UUF3</accession>
<organism evidence="2 3">
    <name type="scientific">Ureibacillus thermophilus</name>
    <dbReference type="NCBI Taxonomy" id="367743"/>
    <lineage>
        <taxon>Bacteria</taxon>
        <taxon>Bacillati</taxon>
        <taxon>Bacillota</taxon>
        <taxon>Bacilli</taxon>
        <taxon>Bacillales</taxon>
        <taxon>Caryophanaceae</taxon>
        <taxon>Ureibacillus</taxon>
    </lineage>
</organism>